<reference evidence="3" key="1">
    <citation type="journal article" date="2013" name="Nat. Genet.">
        <title>The duck genome and transcriptome provide insight into an avian influenza virus reservoir species.</title>
        <authorList>
            <person name="Huang Y."/>
            <person name="Li Y."/>
            <person name="Burt D.W."/>
            <person name="Chen H."/>
            <person name="Zhang Y."/>
            <person name="Qian W."/>
            <person name="Kim H."/>
            <person name="Gan S."/>
            <person name="Zhao Y."/>
            <person name="Li J."/>
            <person name="Yi K."/>
            <person name="Feng H."/>
            <person name="Zhu P."/>
            <person name="Li B."/>
            <person name="Liu Q."/>
            <person name="Fairley S."/>
            <person name="Magor K.E."/>
            <person name="Du Z."/>
            <person name="Hu X."/>
            <person name="Goodman L."/>
            <person name="Tafer H."/>
            <person name="Vignal A."/>
            <person name="Lee T."/>
            <person name="Kim K.W."/>
            <person name="Sheng Z."/>
            <person name="An Y."/>
            <person name="Searle S."/>
            <person name="Herrero J."/>
            <person name="Groenen M.A."/>
            <person name="Crooijmans R.P."/>
            <person name="Faraut T."/>
            <person name="Cai Q."/>
            <person name="Webster R.G."/>
            <person name="Aldridge J.R."/>
            <person name="Warren W.C."/>
            <person name="Bartschat S."/>
            <person name="Kehr S."/>
            <person name="Marz M."/>
            <person name="Stadler P.F."/>
            <person name="Smith J."/>
            <person name="Kraus R.H."/>
            <person name="Zhao Y."/>
            <person name="Ren L."/>
            <person name="Fei J."/>
            <person name="Morisson M."/>
            <person name="Kaiser P."/>
            <person name="Griffin D.K."/>
            <person name="Rao M."/>
            <person name="Pitel F."/>
            <person name="Wang J."/>
            <person name="Li N."/>
        </authorList>
    </citation>
    <scope>NUCLEOTIDE SEQUENCE [LARGE SCALE GENOMIC DNA]</scope>
</reference>
<dbReference type="EMBL" id="KB742888">
    <property type="protein sequence ID" value="EOB03117.1"/>
    <property type="molecule type" value="Genomic_DNA"/>
</dbReference>
<dbReference type="Proteomes" id="UP000296049">
    <property type="component" value="Unassembled WGS sequence"/>
</dbReference>
<gene>
    <name evidence="2" type="ORF">Anapl_13139</name>
</gene>
<keyword evidence="3" id="KW-1185">Reference proteome</keyword>
<organism evidence="2 3">
    <name type="scientific">Anas platyrhynchos</name>
    <name type="common">Mallard</name>
    <name type="synonym">Anas boschas</name>
    <dbReference type="NCBI Taxonomy" id="8839"/>
    <lineage>
        <taxon>Eukaryota</taxon>
        <taxon>Metazoa</taxon>
        <taxon>Chordata</taxon>
        <taxon>Craniata</taxon>
        <taxon>Vertebrata</taxon>
        <taxon>Euteleostomi</taxon>
        <taxon>Archelosauria</taxon>
        <taxon>Archosauria</taxon>
        <taxon>Dinosauria</taxon>
        <taxon>Saurischia</taxon>
        <taxon>Theropoda</taxon>
        <taxon>Coelurosauria</taxon>
        <taxon>Aves</taxon>
        <taxon>Neognathae</taxon>
        <taxon>Galloanserae</taxon>
        <taxon>Anseriformes</taxon>
        <taxon>Anatidae</taxon>
        <taxon>Anatinae</taxon>
        <taxon>Anas</taxon>
    </lineage>
</organism>
<proteinExistence type="predicted"/>
<feature type="region of interest" description="Disordered" evidence="1">
    <location>
        <begin position="1"/>
        <end position="21"/>
    </location>
</feature>
<evidence type="ECO:0000256" key="1">
    <source>
        <dbReference type="SAM" id="MobiDB-lite"/>
    </source>
</evidence>
<sequence length="182" mass="19432">MCNERSCRNSSLETDDEPPCVEEIDYNTDSCSDGEGDFSELDQEIQECLSWEEGEAEDEGETTGQTCSSKALRGLYISSQSASNSTALPLRSAPLGVYNGFEGSPALSLALGPAQPQEPLPIRGDGEGCLVKYTLSLFRSQMHQMLAIWGTPPQKELRSEHALSLAAGLQVDAKSPGAGSAQ</sequence>
<evidence type="ECO:0000313" key="2">
    <source>
        <dbReference type="EMBL" id="EOB03117.1"/>
    </source>
</evidence>
<name>R0K0H2_ANAPL</name>
<accession>R0K0H2</accession>
<protein>
    <submittedName>
        <fullName evidence="2">Uncharacterized protein</fullName>
    </submittedName>
</protein>
<evidence type="ECO:0000313" key="3">
    <source>
        <dbReference type="Proteomes" id="UP000296049"/>
    </source>
</evidence>
<dbReference type="AlphaFoldDB" id="R0K0H2"/>